<dbReference type="GO" id="GO:0004553">
    <property type="term" value="F:hydrolase activity, hydrolyzing O-glycosyl compounds"/>
    <property type="evidence" value="ECO:0007669"/>
    <property type="project" value="InterPro"/>
</dbReference>
<dbReference type="Proteomes" id="UP001157137">
    <property type="component" value="Unassembled WGS sequence"/>
</dbReference>
<protein>
    <submittedName>
        <fullName evidence="1">Uncharacterized protein</fullName>
    </submittedName>
</protein>
<dbReference type="Gene3D" id="3.20.20.300">
    <property type="entry name" value="Glycoside hydrolase, family 3, N-terminal domain"/>
    <property type="match status" value="1"/>
</dbReference>
<sequence>MKHQDLINRMTLKEKTSLLSGQDFWRMQDIAKHDIPSLTLQTVHTA</sequence>
<evidence type="ECO:0000313" key="1">
    <source>
        <dbReference type="EMBL" id="GLV14831.1"/>
    </source>
</evidence>
<comment type="caution">
    <text evidence="1">The sequence shown here is derived from an EMBL/GenBank/DDBJ whole genome shotgun (WGS) entry which is preliminary data.</text>
</comment>
<organism evidence="1 2">
    <name type="scientific">Alicyclobacillus hesperidum</name>
    <dbReference type="NCBI Taxonomy" id="89784"/>
    <lineage>
        <taxon>Bacteria</taxon>
        <taxon>Bacillati</taxon>
        <taxon>Bacillota</taxon>
        <taxon>Bacilli</taxon>
        <taxon>Bacillales</taxon>
        <taxon>Alicyclobacillaceae</taxon>
        <taxon>Alicyclobacillus</taxon>
    </lineage>
</organism>
<dbReference type="InterPro" id="IPR036962">
    <property type="entry name" value="Glyco_hydro_3_N_sf"/>
</dbReference>
<dbReference type="EMBL" id="BSRA01000017">
    <property type="protein sequence ID" value="GLV14831.1"/>
    <property type="molecule type" value="Genomic_DNA"/>
</dbReference>
<accession>A0AA37U2U6</accession>
<proteinExistence type="predicted"/>
<gene>
    <name evidence="1" type="ORF">Heshes_25150</name>
</gene>
<reference evidence="1" key="1">
    <citation type="submission" date="2023-02" db="EMBL/GenBank/DDBJ databases">
        <title>Proposal of a novel subspecies: Alicyclobacillus hesperidum subspecies aegle.</title>
        <authorList>
            <person name="Goto K."/>
            <person name="Fujii T."/>
            <person name="Yasui K."/>
            <person name="Mochida K."/>
            <person name="Kato-Tanaka Y."/>
            <person name="Morohoshi S."/>
            <person name="An S.Y."/>
            <person name="Kasai H."/>
            <person name="Yokota A."/>
        </authorList>
    </citation>
    <scope>NUCLEOTIDE SEQUENCE</scope>
    <source>
        <strain evidence="1">DSM 12766</strain>
    </source>
</reference>
<evidence type="ECO:0000313" key="2">
    <source>
        <dbReference type="Proteomes" id="UP001157137"/>
    </source>
</evidence>
<dbReference type="RefSeq" id="WP_284227966.1">
    <property type="nucleotide sequence ID" value="NZ_BSRA01000017.1"/>
</dbReference>
<dbReference type="AlphaFoldDB" id="A0AA37U2U6"/>
<name>A0AA37U2U6_9BACL</name>
<dbReference type="GO" id="GO:0005975">
    <property type="term" value="P:carbohydrate metabolic process"/>
    <property type="evidence" value="ECO:0007669"/>
    <property type="project" value="InterPro"/>
</dbReference>